<dbReference type="PROSITE" id="PS51723">
    <property type="entry name" value="PEPTIDASE_M60"/>
    <property type="match status" value="1"/>
</dbReference>
<dbReference type="SMART" id="SM01276">
    <property type="entry name" value="M60-like"/>
    <property type="match status" value="1"/>
</dbReference>
<dbReference type="KEGG" id="vg:27429732"/>
<dbReference type="OrthoDB" id="823at10239"/>
<dbReference type="EMBL" id="KR011718">
    <property type="protein sequence ID" value="AKR17469.1"/>
    <property type="molecule type" value="Genomic_DNA"/>
</dbReference>
<dbReference type="Gene3D" id="3.40.390.80">
    <property type="entry name" value="Peptidase M60, enhancin-like domain 2"/>
    <property type="match status" value="1"/>
</dbReference>
<accession>A0A162GW74</accession>
<proteinExistence type="predicted"/>
<keyword evidence="3" id="KW-1185">Reference proteome</keyword>
<reference evidence="2 3" key="1">
    <citation type="submission" date="2015-03" db="EMBL/GenBank/DDBJ databases">
        <title>The complete genome sequence of Mocis sp. granulovirus.</title>
        <authorList>
            <person name="Ardisson-Araujo D.M.P."/>
            <person name="Melo F.L."/>
            <person name="Sosa-Gomez D.R."/>
            <person name="Ribeiro B.M."/>
        </authorList>
    </citation>
    <scope>NUCLEOTIDE SEQUENCE [LARGE SCALE GENOMIC DNA]</scope>
    <source>
        <strain evidence="2">Southern Brazil</strain>
    </source>
</reference>
<evidence type="ECO:0000259" key="1">
    <source>
        <dbReference type="PROSITE" id="PS51723"/>
    </source>
</evidence>
<organism evidence="2 3">
    <name type="scientific">Mocis latipes granulovirus</name>
    <dbReference type="NCBI Taxonomy" id="2072024"/>
    <lineage>
        <taxon>Viruses</taxon>
        <taxon>Viruses incertae sedis</taxon>
        <taxon>Naldaviricetes</taxon>
        <taxon>Lefavirales</taxon>
        <taxon>Baculoviridae</taxon>
        <taxon>Betabaculovirus</taxon>
        <taxon>Betabaculovirus molatipedis</taxon>
    </lineage>
</organism>
<feature type="domain" description="Peptidase M60" evidence="1">
    <location>
        <begin position="27"/>
        <end position="330"/>
    </location>
</feature>
<evidence type="ECO:0000313" key="2">
    <source>
        <dbReference type="EMBL" id="AKR17469.1"/>
    </source>
</evidence>
<protein>
    <submittedName>
        <fullName evidence="2">Enhancin-3</fullName>
    </submittedName>
</protein>
<name>A0A162GW74_9BBAC</name>
<evidence type="ECO:0000313" key="3">
    <source>
        <dbReference type="Proteomes" id="UP000202962"/>
    </source>
</evidence>
<sequence length="888" mass="102489">MSYKVIVPTTVLPPWLESNQNWIFARHRRTEVGVLLPANSKFRVRADYTNTGVTKCVTVRLLNNNRNTELEINLINEQWVEVEHEHENVPFVDWPVGEKNSLAEVHFEFDGPYTPLPVYVFNITPVNDFKSEYGQSASGYCVLYLKLVCILVPPASKSAVLETNIYELYQFYNEIINYYDTLCGMVGDPYADTIDSNIPNKAAFVKADAGGPGGSYYGPFWTASASASLDDYIKVSPTNWMVLHELGHAYDFVFTVNTGLGETWSNSLCDRLQHTWLNKTERQQLARVYENKRSEVEAIIQALIDESVPFDNWGLFEKLTVFTWLYNPHRGLDTLRNINCSYRLHASRNPPTPYPQIWAWLMSSGYDNFWLYFNLVGLFPADFYMNEHNKVVNYNLHMRALALAQSVRYPIKYIITDFDLLQNNYNIKQYLESNFDLVIPRELKQTNLVADVTVVCVIDDMSQIAGEQFSLYDGEERVFQSTVSADGIMYLVGVGPGVYTLRAPRGKNKRYKLQLAHSPTQPVHPANNYMYLLVTHPYYNQTLTYTPYIHSDLAVDTAHLFGKDGTCVATIYFNILEQHVTVYLNNTRAGRAHNSSVYFEMIISDLFENYIQNFTLLEDNVTMRQGYYKFTVAHENVITLTVTANNTLMLVDQYLPIGLSILHVLPNQLLFESSIYDTTFVRIREQANFLENHKQLLYIENELRDSIYLASQFVDSNSNEFLKYYPDFYRDPHTFIYLFRFRDFASDLLLDFQIVPLLNLASVRINNITIGSDFVNFKAEVFDTNGVVVFSYSRLDTTTPMVHEQHKFEVYEDYIIHLFVQEPGDDRLQLIVNKVLDTTLPHTQNIYARLTHNRLVVGDQSNNNDNIVLTDCGNHNVKIIETLRMIAF</sequence>
<dbReference type="InterPro" id="IPR031161">
    <property type="entry name" value="Peptidase_M60_dom"/>
</dbReference>
<dbReference type="Proteomes" id="UP000202962">
    <property type="component" value="Segment"/>
</dbReference>